<protein>
    <submittedName>
        <fullName evidence="5">Regulatory protein GntR HTH</fullName>
    </submittedName>
</protein>
<evidence type="ECO:0000256" key="1">
    <source>
        <dbReference type="ARBA" id="ARBA00023015"/>
    </source>
</evidence>
<dbReference type="PRINTS" id="PR00035">
    <property type="entry name" value="HTHGNTR"/>
</dbReference>
<comment type="caution">
    <text evidence="5">The sequence shown here is derived from an EMBL/GenBank/DDBJ whole genome shotgun (WGS) entry which is preliminary data.</text>
</comment>
<dbReference type="SUPFAM" id="SSF48008">
    <property type="entry name" value="GntR ligand-binding domain-like"/>
    <property type="match status" value="1"/>
</dbReference>
<dbReference type="Proteomes" id="UP000007374">
    <property type="component" value="Unassembled WGS sequence"/>
</dbReference>
<dbReference type="Pfam" id="PF00392">
    <property type="entry name" value="GntR"/>
    <property type="match status" value="1"/>
</dbReference>
<keyword evidence="3" id="KW-0804">Transcription</keyword>
<feature type="domain" description="HTH gntR-type" evidence="4">
    <location>
        <begin position="20"/>
        <end position="88"/>
    </location>
</feature>
<dbReference type="Gene3D" id="1.20.120.530">
    <property type="entry name" value="GntR ligand-binding domain-like"/>
    <property type="match status" value="1"/>
</dbReference>
<dbReference type="PANTHER" id="PTHR43537:SF44">
    <property type="entry name" value="GNTR FAMILY REGULATORY PROTEIN"/>
    <property type="match status" value="1"/>
</dbReference>
<dbReference type="SUPFAM" id="SSF46785">
    <property type="entry name" value="Winged helix' DNA-binding domain"/>
    <property type="match status" value="1"/>
</dbReference>
<dbReference type="PATRIC" id="fig|1231190.3.peg.2388"/>
<dbReference type="PANTHER" id="PTHR43537">
    <property type="entry name" value="TRANSCRIPTIONAL REGULATOR, GNTR FAMILY"/>
    <property type="match status" value="1"/>
</dbReference>
<gene>
    <name evidence="5" type="ORF">NA8A_11470</name>
</gene>
<proteinExistence type="predicted"/>
<dbReference type="InterPro" id="IPR000524">
    <property type="entry name" value="Tscrpt_reg_HTH_GntR"/>
</dbReference>
<evidence type="ECO:0000259" key="4">
    <source>
        <dbReference type="PROSITE" id="PS50949"/>
    </source>
</evidence>
<name>K2NS66_9HYPH</name>
<keyword evidence="6" id="KW-1185">Reference proteome</keyword>
<dbReference type="Gene3D" id="1.10.10.10">
    <property type="entry name" value="Winged helix-like DNA-binding domain superfamily/Winged helix DNA-binding domain"/>
    <property type="match status" value="1"/>
</dbReference>
<evidence type="ECO:0000313" key="5">
    <source>
        <dbReference type="EMBL" id="EKF42165.1"/>
    </source>
</evidence>
<dbReference type="InterPro" id="IPR008920">
    <property type="entry name" value="TF_FadR/GntR_C"/>
</dbReference>
<keyword evidence="1" id="KW-0805">Transcription regulation</keyword>
<dbReference type="AlphaFoldDB" id="K2NS66"/>
<reference evidence="5 6" key="1">
    <citation type="journal article" date="2012" name="J. Bacteriol.">
        <title>Genome Sequence of Nitratireductor indicus Type Strain C115.</title>
        <authorList>
            <person name="Lai Q."/>
            <person name="Li G."/>
            <person name="Yu Z."/>
            <person name="Shao Z."/>
        </authorList>
    </citation>
    <scope>NUCLEOTIDE SEQUENCE [LARGE SCALE GENOMIC DNA]</scope>
    <source>
        <strain evidence="5 6">C115</strain>
    </source>
</reference>
<keyword evidence="2" id="KW-0238">DNA-binding</keyword>
<dbReference type="GO" id="GO:0003677">
    <property type="term" value="F:DNA binding"/>
    <property type="evidence" value="ECO:0007669"/>
    <property type="project" value="UniProtKB-KW"/>
</dbReference>
<evidence type="ECO:0000313" key="6">
    <source>
        <dbReference type="Proteomes" id="UP000007374"/>
    </source>
</evidence>
<dbReference type="SMART" id="SM00345">
    <property type="entry name" value="HTH_GNTR"/>
    <property type="match status" value="1"/>
</dbReference>
<dbReference type="InterPro" id="IPR036388">
    <property type="entry name" value="WH-like_DNA-bd_sf"/>
</dbReference>
<dbReference type="InterPro" id="IPR011711">
    <property type="entry name" value="GntR_C"/>
</dbReference>
<dbReference type="OrthoDB" id="284307at2"/>
<dbReference type="RefSeq" id="WP_009450454.1">
    <property type="nucleotide sequence ID" value="NZ_AMSI01000007.1"/>
</dbReference>
<organism evidence="5 6">
    <name type="scientific">Nitratireductor indicus C115</name>
    <dbReference type="NCBI Taxonomy" id="1231190"/>
    <lineage>
        <taxon>Bacteria</taxon>
        <taxon>Pseudomonadati</taxon>
        <taxon>Pseudomonadota</taxon>
        <taxon>Alphaproteobacteria</taxon>
        <taxon>Hyphomicrobiales</taxon>
        <taxon>Phyllobacteriaceae</taxon>
        <taxon>Nitratireductor</taxon>
    </lineage>
</organism>
<dbReference type="Pfam" id="PF07729">
    <property type="entry name" value="FCD"/>
    <property type="match status" value="1"/>
</dbReference>
<dbReference type="CDD" id="cd07377">
    <property type="entry name" value="WHTH_GntR"/>
    <property type="match status" value="1"/>
</dbReference>
<evidence type="ECO:0000256" key="3">
    <source>
        <dbReference type="ARBA" id="ARBA00023163"/>
    </source>
</evidence>
<sequence length="237" mass="25935">MLQESVVTVSPNAGIRAKSEQDAQTIYRDLKAAIMDGTFAAGSRLPTERSLSAQFDAARNTVRKTLNQLADEGLIIRHVGRGTFVAENAGRGEGPTPEYALAELLEARLLFEPNLPDLVIERAGPEHIAQMEDALIAMRSAESWNDFKEAKYGLHIAIARGSRNRFIISIFEQILASRRRAGWGRPGGHPAPVSAVRETAYRDNLEIVEALKRGDTAAAREAIRAYLLRTLSNASGD</sequence>
<dbReference type="EMBL" id="AMSI01000007">
    <property type="protein sequence ID" value="EKF42165.1"/>
    <property type="molecule type" value="Genomic_DNA"/>
</dbReference>
<evidence type="ECO:0000256" key="2">
    <source>
        <dbReference type="ARBA" id="ARBA00023125"/>
    </source>
</evidence>
<dbReference type="GO" id="GO:0003700">
    <property type="term" value="F:DNA-binding transcription factor activity"/>
    <property type="evidence" value="ECO:0007669"/>
    <property type="project" value="InterPro"/>
</dbReference>
<dbReference type="STRING" id="721133.SAMN05216176_107208"/>
<dbReference type="SMART" id="SM00895">
    <property type="entry name" value="FCD"/>
    <property type="match status" value="1"/>
</dbReference>
<dbReference type="PROSITE" id="PS50949">
    <property type="entry name" value="HTH_GNTR"/>
    <property type="match status" value="1"/>
</dbReference>
<dbReference type="InterPro" id="IPR036390">
    <property type="entry name" value="WH_DNA-bd_sf"/>
</dbReference>
<accession>K2NS66</accession>
<dbReference type="eggNOG" id="COG2186">
    <property type="taxonomic scope" value="Bacteria"/>
</dbReference>